<dbReference type="Gene3D" id="3.30.70.100">
    <property type="match status" value="1"/>
</dbReference>
<evidence type="ECO:0000313" key="7">
    <source>
        <dbReference type="Proteomes" id="UP000571857"/>
    </source>
</evidence>
<accession>A0A2K3QUP0</accession>
<evidence type="ECO:0000259" key="2">
    <source>
        <dbReference type="PROSITE" id="PS50846"/>
    </source>
</evidence>
<dbReference type="InterPro" id="IPR006121">
    <property type="entry name" value="HMA_dom"/>
</dbReference>
<protein>
    <submittedName>
        <fullName evidence="3 4">Heavy-metal-associated domain-containing protein</fullName>
    </submittedName>
</protein>
<dbReference type="CDD" id="cd00371">
    <property type="entry name" value="HMA"/>
    <property type="match status" value="1"/>
</dbReference>
<feature type="domain" description="HMA" evidence="2">
    <location>
        <begin position="1"/>
        <end position="64"/>
    </location>
</feature>
<dbReference type="Proteomes" id="UP000516696">
    <property type="component" value="Chromosome"/>
</dbReference>
<organism evidence="4 8">
    <name type="scientific">Enterococcus gallinarum</name>
    <dbReference type="NCBI Taxonomy" id="1353"/>
    <lineage>
        <taxon>Bacteria</taxon>
        <taxon>Bacillati</taxon>
        <taxon>Bacillota</taxon>
        <taxon>Bacilli</taxon>
        <taxon>Lactobacillales</taxon>
        <taxon>Enterococcaceae</taxon>
        <taxon>Enterococcus</taxon>
    </lineage>
</organism>
<evidence type="ECO:0000313" key="3">
    <source>
        <dbReference type="EMBL" id="MBA0972472.1"/>
    </source>
</evidence>
<name>A0A2K3QUP0_ENTGA</name>
<dbReference type="GeneID" id="93222523"/>
<dbReference type="InterPro" id="IPR036163">
    <property type="entry name" value="HMA_dom_sf"/>
</dbReference>
<dbReference type="Pfam" id="PF00403">
    <property type="entry name" value="HMA"/>
    <property type="match status" value="1"/>
</dbReference>
<evidence type="ECO:0000313" key="5">
    <source>
        <dbReference type="EMBL" id="QOG25940.1"/>
    </source>
</evidence>
<reference evidence="5 6" key="1">
    <citation type="submission" date="2020-03" db="EMBL/GenBank/DDBJ databases">
        <title>Characterization of ganglioside-mimicking enterococci.</title>
        <authorList>
            <person name="Patry R.T."/>
            <person name="Nothaft H."/>
            <person name="Bridger R."/>
            <person name="Shajahan A."/>
            <person name="Huynh S."/>
            <person name="Sanchez S."/>
            <person name="Azadi P."/>
            <person name="Cooper K."/>
            <person name="Miller W.G."/>
            <person name="Parker C.T."/>
            <person name="Wells L."/>
            <person name="Szymanski C.M."/>
        </authorList>
    </citation>
    <scope>NUCLEOTIDE SEQUENCE [LARGE SCALE GENOMIC DNA]</scope>
    <source>
        <strain evidence="5 6">EGM181</strain>
    </source>
</reference>
<dbReference type="EMBL" id="JASUBT010000008">
    <property type="protein sequence ID" value="MDL4936387.1"/>
    <property type="molecule type" value="Genomic_DNA"/>
</dbReference>
<dbReference type="SUPFAM" id="SSF55008">
    <property type="entry name" value="HMA, heavy metal-associated domain"/>
    <property type="match status" value="1"/>
</dbReference>
<dbReference type="AlphaFoldDB" id="A0A2K3QUP0"/>
<dbReference type="Proteomes" id="UP000571857">
    <property type="component" value="Unassembled WGS sequence"/>
</dbReference>
<gene>
    <name evidence="5" type="ORF">EGM181_00860</name>
    <name evidence="3" type="ORF">HWH42_07725</name>
    <name evidence="4" type="ORF">QRX88_11730</name>
</gene>
<keyword evidence="1" id="KW-0479">Metal-binding</keyword>
<dbReference type="PROSITE" id="PS01047">
    <property type="entry name" value="HMA_1"/>
    <property type="match status" value="1"/>
</dbReference>
<proteinExistence type="predicted"/>
<evidence type="ECO:0000313" key="6">
    <source>
        <dbReference type="Proteomes" id="UP000516696"/>
    </source>
</evidence>
<dbReference type="Proteomes" id="UP001241571">
    <property type="component" value="Unassembled WGS sequence"/>
</dbReference>
<dbReference type="RefSeq" id="WP_103300656.1">
    <property type="nucleotide sequence ID" value="NZ_CAJSYR010000007.1"/>
</dbReference>
<reference evidence="4 8" key="3">
    <citation type="submission" date="2023-06" db="EMBL/GenBank/DDBJ databases">
        <title>Acute promotion of culturable opportunistic pathogens and persistent increase of antibiotic resistance following antibiotic exposure in mouse gut microbiota.</title>
        <authorList>
            <person name="Li L."/>
            <person name="Wang B."/>
            <person name="Sun Y."/>
            <person name="Wang M."/>
            <person name="Xu H."/>
        </authorList>
    </citation>
    <scope>NUCLEOTIDE SEQUENCE [LARGE SCALE GENOMIC DNA]</scope>
    <source>
        <strain evidence="4 8">CRI2_2</strain>
    </source>
</reference>
<dbReference type="EMBL" id="CP050485">
    <property type="protein sequence ID" value="QOG25940.1"/>
    <property type="molecule type" value="Genomic_DNA"/>
</dbReference>
<dbReference type="PROSITE" id="PS50846">
    <property type="entry name" value="HMA_2"/>
    <property type="match status" value="1"/>
</dbReference>
<evidence type="ECO:0000313" key="4">
    <source>
        <dbReference type="EMBL" id="MDL4936387.1"/>
    </source>
</evidence>
<dbReference type="GO" id="GO:0046872">
    <property type="term" value="F:metal ion binding"/>
    <property type="evidence" value="ECO:0007669"/>
    <property type="project" value="UniProtKB-KW"/>
</dbReference>
<dbReference type="InterPro" id="IPR017969">
    <property type="entry name" value="Heavy-metal-associated_CS"/>
</dbReference>
<dbReference type="EMBL" id="JABXJK010000034">
    <property type="protein sequence ID" value="MBA0972472.1"/>
    <property type="molecule type" value="Genomic_DNA"/>
</dbReference>
<sequence>MKKTYQVDGMKCEGCAKTVRETLAQVVGVTEVTVDLNKKTATVTGDASDQTVTAALKDTPYRLLTI</sequence>
<evidence type="ECO:0000256" key="1">
    <source>
        <dbReference type="ARBA" id="ARBA00022723"/>
    </source>
</evidence>
<evidence type="ECO:0000313" key="8">
    <source>
        <dbReference type="Proteomes" id="UP001241571"/>
    </source>
</evidence>
<reference evidence="3 7" key="2">
    <citation type="submission" date="2020-06" db="EMBL/GenBank/DDBJ databases">
        <title>Crossreactivity between MHC class I-restricted antigens from cancer cells and an enterococcal bacteriophage.</title>
        <authorList>
            <person name="Fluckiger A."/>
            <person name="Daillere R."/>
            <person name="Sassi M."/>
            <person name="Cattoir V."/>
            <person name="Kroemer G."/>
            <person name="Zitvogel L."/>
        </authorList>
    </citation>
    <scope>NUCLEOTIDE SEQUENCE [LARGE SCALE GENOMIC DNA]</scope>
    <source>
        <strain evidence="3 7">EG4</strain>
    </source>
</reference>